<sequence>MSSTTAPPRPAGLAAFLQRRGLIADLVGAGGGVLIVLLQAFDGGGYFPVQYLAAGVAALVGTAILLVVRGATWRPGVHGLVAAAGLVGLGAWTGLSSRWSPLPDVAVTEMQRQISYAAILGFGLVAVGRGRRARMMVLAVGAALVTVALAGFAGRLLPGLDLAPAREQAFGVYRLSYPINYWNAQGAAAAMAAVFCLGLAGDRRSAVWLRGVAAGLVPLLAVTLLLTVSRGAVLAAVVGVVVVVALARRPLQALLVMAAVGLPTALAVASAATTPAVIDDPTASPGLDSAGPTVALQVIGLGVVAGIAAVVALQVLLRREKRRKFRGPQMGRFQRAAAIATLVLLVLGLGGTAVVAGRLDGEAAGRVGTFRRFLDDQRKEFLAAGPVTGTGTERLASASGTRSAGYKVAWHGFTSDPLLGDGVGGFRVRWLRERTTGERILNAHSLPLETLGELGLPGFALLLTFIAAVTAGAIRGRLRPTVLSRAQAAGATGAIAAFVTSCLLDWTWQMGALTAAALLLAAPLLPEGRRRRSGDA</sequence>
<keyword evidence="3 5" id="KW-1133">Transmembrane helix</keyword>
<evidence type="ECO:0000256" key="5">
    <source>
        <dbReference type="SAM" id="Phobius"/>
    </source>
</evidence>
<dbReference type="EMBL" id="AGUD01000171">
    <property type="protein sequence ID" value="EHN11085.1"/>
    <property type="molecule type" value="Genomic_DNA"/>
</dbReference>
<gene>
    <name evidence="7" type="ORF">PAI11_20480</name>
</gene>
<feature type="transmembrane region" description="Helical" evidence="5">
    <location>
        <begin position="207"/>
        <end position="225"/>
    </location>
</feature>
<dbReference type="AlphaFoldDB" id="H0E5F7"/>
<keyword evidence="8" id="KW-1185">Reference proteome</keyword>
<reference evidence="7 8" key="1">
    <citation type="journal article" date="2013" name="Biodegradation">
        <title>Quantitative proteomic analysis of ibuprofen-degrading Patulibacter sp. strain I11.</title>
        <authorList>
            <person name="Almeida B."/>
            <person name="Kjeldal H."/>
            <person name="Lolas I."/>
            <person name="Knudsen A.D."/>
            <person name="Carvalho G."/>
            <person name="Nielsen K.L."/>
            <person name="Barreto Crespo M.T."/>
            <person name="Stensballe A."/>
            <person name="Nielsen J.L."/>
        </authorList>
    </citation>
    <scope>NUCLEOTIDE SEQUENCE [LARGE SCALE GENOMIC DNA]</scope>
    <source>
        <strain evidence="7 8">I11</strain>
    </source>
</reference>
<keyword evidence="2 5" id="KW-0812">Transmembrane</keyword>
<feature type="transmembrane region" description="Helical" evidence="5">
    <location>
        <begin position="113"/>
        <end position="130"/>
    </location>
</feature>
<feature type="transmembrane region" description="Helical" evidence="5">
    <location>
        <begin position="231"/>
        <end position="247"/>
    </location>
</feature>
<dbReference type="PANTHER" id="PTHR37422:SF13">
    <property type="entry name" value="LIPOPOLYSACCHARIDE BIOSYNTHESIS PROTEIN PA4999-RELATED"/>
    <property type="match status" value="1"/>
</dbReference>
<evidence type="ECO:0000256" key="3">
    <source>
        <dbReference type="ARBA" id="ARBA00022989"/>
    </source>
</evidence>
<dbReference type="Pfam" id="PF04932">
    <property type="entry name" value="Wzy_C"/>
    <property type="match status" value="1"/>
</dbReference>
<evidence type="ECO:0000313" key="7">
    <source>
        <dbReference type="EMBL" id="EHN11085.1"/>
    </source>
</evidence>
<feature type="transmembrane region" description="Helical" evidence="5">
    <location>
        <begin position="47"/>
        <end position="68"/>
    </location>
</feature>
<dbReference type="InterPro" id="IPR007016">
    <property type="entry name" value="O-antigen_ligase-rel_domated"/>
</dbReference>
<dbReference type="RefSeq" id="WP_007574413.1">
    <property type="nucleotide sequence ID" value="NZ_AGUD01000171.1"/>
</dbReference>
<comment type="caution">
    <text evidence="7">The sequence shown here is derived from an EMBL/GenBank/DDBJ whole genome shotgun (WGS) entry which is preliminary data.</text>
</comment>
<accession>H0E5F7</accession>
<evidence type="ECO:0000313" key="8">
    <source>
        <dbReference type="Proteomes" id="UP000005143"/>
    </source>
</evidence>
<name>H0E5F7_9ACTN</name>
<feature type="transmembrane region" description="Helical" evidence="5">
    <location>
        <begin position="75"/>
        <end position="93"/>
    </location>
</feature>
<feature type="transmembrane region" description="Helical" evidence="5">
    <location>
        <begin position="294"/>
        <end position="317"/>
    </location>
</feature>
<organism evidence="7 8">
    <name type="scientific">Patulibacter medicamentivorans</name>
    <dbReference type="NCBI Taxonomy" id="1097667"/>
    <lineage>
        <taxon>Bacteria</taxon>
        <taxon>Bacillati</taxon>
        <taxon>Actinomycetota</taxon>
        <taxon>Thermoleophilia</taxon>
        <taxon>Solirubrobacterales</taxon>
        <taxon>Patulibacteraceae</taxon>
        <taxon>Patulibacter</taxon>
    </lineage>
</organism>
<feature type="transmembrane region" description="Helical" evidence="5">
    <location>
        <begin position="181"/>
        <end position="200"/>
    </location>
</feature>
<evidence type="ECO:0000259" key="6">
    <source>
        <dbReference type="Pfam" id="PF04932"/>
    </source>
</evidence>
<keyword evidence="4 5" id="KW-0472">Membrane</keyword>
<dbReference type="OrthoDB" id="4577352at2"/>
<dbReference type="Proteomes" id="UP000005143">
    <property type="component" value="Unassembled WGS sequence"/>
</dbReference>
<feature type="transmembrane region" description="Helical" evidence="5">
    <location>
        <begin position="337"/>
        <end position="356"/>
    </location>
</feature>
<proteinExistence type="predicted"/>
<dbReference type="InterPro" id="IPR051533">
    <property type="entry name" value="WaaL-like"/>
</dbReference>
<feature type="transmembrane region" description="Helical" evidence="5">
    <location>
        <begin position="482"/>
        <end position="500"/>
    </location>
</feature>
<feature type="domain" description="O-antigen ligase-related" evidence="6">
    <location>
        <begin position="305"/>
        <end position="463"/>
    </location>
</feature>
<evidence type="ECO:0000256" key="1">
    <source>
        <dbReference type="ARBA" id="ARBA00004141"/>
    </source>
</evidence>
<feature type="transmembrane region" description="Helical" evidence="5">
    <location>
        <begin position="454"/>
        <end position="475"/>
    </location>
</feature>
<evidence type="ECO:0000256" key="2">
    <source>
        <dbReference type="ARBA" id="ARBA00022692"/>
    </source>
</evidence>
<comment type="subcellular location">
    <subcellularLocation>
        <location evidence="1">Membrane</location>
        <topology evidence="1">Multi-pass membrane protein</topology>
    </subcellularLocation>
</comment>
<dbReference type="PANTHER" id="PTHR37422">
    <property type="entry name" value="TEICHURONIC ACID BIOSYNTHESIS PROTEIN TUAE"/>
    <property type="match status" value="1"/>
</dbReference>
<dbReference type="GO" id="GO:0016020">
    <property type="term" value="C:membrane"/>
    <property type="evidence" value="ECO:0007669"/>
    <property type="project" value="UniProtKB-SubCell"/>
</dbReference>
<feature type="transmembrane region" description="Helical" evidence="5">
    <location>
        <begin position="137"/>
        <end position="157"/>
    </location>
</feature>
<feature type="transmembrane region" description="Helical" evidence="5">
    <location>
        <begin position="254"/>
        <end position="274"/>
    </location>
</feature>
<evidence type="ECO:0000256" key="4">
    <source>
        <dbReference type="ARBA" id="ARBA00023136"/>
    </source>
</evidence>
<feature type="transmembrane region" description="Helical" evidence="5">
    <location>
        <begin position="21"/>
        <end position="41"/>
    </location>
</feature>
<protein>
    <submittedName>
        <fullName evidence="7">O-antigen polymerase</fullName>
    </submittedName>
</protein>